<dbReference type="EMBL" id="SNRW01011522">
    <property type="protein sequence ID" value="KAA6375034.1"/>
    <property type="molecule type" value="Genomic_DNA"/>
</dbReference>
<evidence type="ECO:0000313" key="3">
    <source>
        <dbReference type="Proteomes" id="UP000324800"/>
    </source>
</evidence>
<proteinExistence type="predicted"/>
<accession>A0A5J4UXT2</accession>
<feature type="region of interest" description="Disordered" evidence="1">
    <location>
        <begin position="577"/>
        <end position="596"/>
    </location>
</feature>
<protein>
    <submittedName>
        <fullName evidence="2">Uncharacterized protein</fullName>
    </submittedName>
</protein>
<dbReference type="AlphaFoldDB" id="A0A5J4UXT2"/>
<evidence type="ECO:0000256" key="1">
    <source>
        <dbReference type="SAM" id="MobiDB-lite"/>
    </source>
</evidence>
<reference evidence="2 3" key="1">
    <citation type="submission" date="2019-03" db="EMBL/GenBank/DDBJ databases">
        <title>Single cell metagenomics reveals metabolic interactions within the superorganism composed of flagellate Streblomastix strix and complex community of Bacteroidetes bacteria on its surface.</title>
        <authorList>
            <person name="Treitli S.C."/>
            <person name="Kolisko M."/>
            <person name="Husnik F."/>
            <person name="Keeling P."/>
            <person name="Hampl V."/>
        </authorList>
    </citation>
    <scope>NUCLEOTIDE SEQUENCE [LARGE SCALE GENOMIC DNA]</scope>
    <source>
        <strain evidence="2">ST1C</strain>
    </source>
</reference>
<dbReference type="Proteomes" id="UP000324800">
    <property type="component" value="Unassembled WGS sequence"/>
</dbReference>
<gene>
    <name evidence="2" type="ORF">EZS28_029438</name>
</gene>
<comment type="caution">
    <text evidence="2">The sequence shown here is derived from an EMBL/GenBank/DDBJ whole genome shotgun (WGS) entry which is preliminary data.</text>
</comment>
<evidence type="ECO:0000313" key="2">
    <source>
        <dbReference type="EMBL" id="KAA6375034.1"/>
    </source>
</evidence>
<sequence length="629" mass="73252">MFKQEKVSNLGYIRQHTQIGENSKDVTQIQPSRAGLYDLEIDDPLLYEELGYKSHGKYAQVDLYIDLRKSNEKHSFQAKTHDLSYRERSKNETSKRLVDRIQFATINLYNYNKIAYQTNNQSEKTYIKKNKNKTCTGHTLEIAQCKYLAVIDVDIDLEEKLDVSQRDQIRNSIIQLFQPAKQQDFEGCNVNLEDEQFMMEKYNQHRNVGLVKSARGGLHIYCNMGPYKLQQNSMVNVICIKDFSVDVFACVDAMSDRLMDEEIDVDDRNITRRIVQPGTQIQKYRDSKRKPLSQEIKQKLQTGELRKSILTYQDLNNAYEKTDLAEIQDVFLILGFDIKVIQRDEEKCQNRGKTSAVDGINGLEKCQMTKEQAEILVHGLDDTIIHTNHPHAEGELSLFTLCTYINRLRSIEGVDEDFINECYDYIEENCDYSLQAQTCFQAHRERNSEKQQSPYCLQGFIKKFKQEYYTQQFIPQLATKKKQSSSSTTADIDFEKIQVHNINIKEQFGLDDIIHKIRVKPYECVEEIISDLTKILRIQKQGSEVVYLLKQSRKQKKPPQINVFQELQATSLLRTESLPSSARKATPEDKINQQMKDLIEDDDEYPRSNSFQEIQRLSVDAARKFLDSN</sequence>
<organism evidence="2 3">
    <name type="scientific">Streblomastix strix</name>
    <dbReference type="NCBI Taxonomy" id="222440"/>
    <lineage>
        <taxon>Eukaryota</taxon>
        <taxon>Metamonada</taxon>
        <taxon>Preaxostyla</taxon>
        <taxon>Oxymonadida</taxon>
        <taxon>Streblomastigidae</taxon>
        <taxon>Streblomastix</taxon>
    </lineage>
</organism>
<name>A0A5J4UXT2_9EUKA</name>